<sequence>MFVFLFSILSLIEQYRLFDAPFVDILENDVNGFDAKISIPFIKGVIKYQFSYTIIFMWLWLLFYSIYFYVLKEFFKIFIEDELFITKSLNKLKIFFRLNFIPIILNTGIIIMGWIENENVSFEEEYFYLFIHSCIALIIYTYIDIFKKGQKLQEENDLTI</sequence>
<organism evidence="2 3">
    <name type="scientific">Polaribacter vadi</name>
    <dbReference type="NCBI Taxonomy" id="1774273"/>
    <lineage>
        <taxon>Bacteria</taxon>
        <taxon>Pseudomonadati</taxon>
        <taxon>Bacteroidota</taxon>
        <taxon>Flavobacteriia</taxon>
        <taxon>Flavobacteriales</taxon>
        <taxon>Flavobacteriaceae</taxon>
    </lineage>
</organism>
<feature type="transmembrane region" description="Helical" evidence="1">
    <location>
        <begin position="94"/>
        <end position="114"/>
    </location>
</feature>
<evidence type="ECO:0000256" key="1">
    <source>
        <dbReference type="SAM" id="Phobius"/>
    </source>
</evidence>
<feature type="transmembrane region" description="Helical" evidence="1">
    <location>
        <begin position="126"/>
        <end position="143"/>
    </location>
</feature>
<dbReference type="AlphaFoldDB" id="A0A1B8TR01"/>
<evidence type="ECO:0008006" key="4">
    <source>
        <dbReference type="Google" id="ProtNLM"/>
    </source>
</evidence>
<keyword evidence="3" id="KW-1185">Reference proteome</keyword>
<protein>
    <recommendedName>
        <fullName evidence="4">DUF2975 domain-containing protein</fullName>
    </recommendedName>
</protein>
<keyword evidence="1" id="KW-0812">Transmembrane</keyword>
<reference evidence="3" key="1">
    <citation type="submission" date="2016-02" db="EMBL/GenBank/DDBJ databases">
        <authorList>
            <person name="Shin S.-K."/>
            <person name="Yi H."/>
            <person name="Kim E."/>
        </authorList>
    </citation>
    <scope>NUCLEOTIDE SEQUENCE [LARGE SCALE GENOMIC DNA]</scope>
    <source>
        <strain evidence="3">LPB0003</strain>
    </source>
</reference>
<keyword evidence="1" id="KW-1133">Transmembrane helix</keyword>
<dbReference type="KEGG" id="pob:LPB03_14480"/>
<gene>
    <name evidence="2" type="ORF">LPB3_14825</name>
</gene>
<proteinExistence type="predicted"/>
<dbReference type="STRING" id="1774273.LPB03_14480"/>
<keyword evidence="1" id="KW-0472">Membrane</keyword>
<accession>A0A1B8TR01</accession>
<dbReference type="Pfam" id="PF11188">
    <property type="entry name" value="DUF2975"/>
    <property type="match status" value="1"/>
</dbReference>
<evidence type="ECO:0000313" key="3">
    <source>
        <dbReference type="Proteomes" id="UP000092584"/>
    </source>
</evidence>
<feature type="transmembrane region" description="Helical" evidence="1">
    <location>
        <begin position="50"/>
        <end position="70"/>
    </location>
</feature>
<dbReference type="InterPro" id="IPR021354">
    <property type="entry name" value="DUF2975"/>
</dbReference>
<evidence type="ECO:0000313" key="2">
    <source>
        <dbReference type="EMBL" id="OBY62051.1"/>
    </source>
</evidence>
<comment type="caution">
    <text evidence="2">The sequence shown here is derived from an EMBL/GenBank/DDBJ whole genome shotgun (WGS) entry which is preliminary data.</text>
</comment>
<dbReference type="EMBL" id="LSFM01000025">
    <property type="protein sequence ID" value="OBY62051.1"/>
    <property type="molecule type" value="Genomic_DNA"/>
</dbReference>
<name>A0A1B8TR01_9FLAO</name>
<dbReference type="Proteomes" id="UP000092584">
    <property type="component" value="Unassembled WGS sequence"/>
</dbReference>